<dbReference type="Proteomes" id="UP000178735">
    <property type="component" value="Unassembled WGS sequence"/>
</dbReference>
<dbReference type="SMART" id="SM00044">
    <property type="entry name" value="CYCc"/>
    <property type="match status" value="1"/>
</dbReference>
<dbReference type="SUPFAM" id="SSF48371">
    <property type="entry name" value="ARM repeat"/>
    <property type="match status" value="1"/>
</dbReference>
<dbReference type="EMBL" id="MGFH01000152">
    <property type="protein sequence ID" value="OGM03970.1"/>
    <property type="molecule type" value="Genomic_DNA"/>
</dbReference>
<evidence type="ECO:0000259" key="2">
    <source>
        <dbReference type="PROSITE" id="PS50125"/>
    </source>
</evidence>
<proteinExistence type="predicted"/>
<accession>A0A1F7WMB7</accession>
<dbReference type="Gene3D" id="3.30.70.1230">
    <property type="entry name" value="Nucleotide cyclase"/>
    <property type="match status" value="1"/>
</dbReference>
<feature type="domain" description="Guanylate cyclase" evidence="2">
    <location>
        <begin position="157"/>
        <end position="289"/>
    </location>
</feature>
<dbReference type="Pfam" id="PF00211">
    <property type="entry name" value="Guanylate_cyc"/>
    <property type="match status" value="1"/>
</dbReference>
<dbReference type="PANTHER" id="PTHR43081">
    <property type="entry name" value="ADENYLATE CYCLASE, TERMINAL-DIFFERENTIATION SPECIFIC-RELATED"/>
    <property type="match status" value="1"/>
</dbReference>
<evidence type="ECO:0000313" key="3">
    <source>
        <dbReference type="EMBL" id="OGM03970.1"/>
    </source>
</evidence>
<dbReference type="GO" id="GO:0035556">
    <property type="term" value="P:intracellular signal transduction"/>
    <property type="evidence" value="ECO:0007669"/>
    <property type="project" value="InterPro"/>
</dbReference>
<dbReference type="InterPro" id="IPR001054">
    <property type="entry name" value="A/G_cyclase"/>
</dbReference>
<gene>
    <name evidence="3" type="ORF">A2008_06935</name>
</gene>
<name>A0A1F7WMB7_9BACT</name>
<reference evidence="3 4" key="1">
    <citation type="journal article" date="2016" name="Nat. Commun.">
        <title>Thousands of microbial genomes shed light on interconnected biogeochemical processes in an aquifer system.</title>
        <authorList>
            <person name="Anantharaman K."/>
            <person name="Brown C.T."/>
            <person name="Hug L.A."/>
            <person name="Sharon I."/>
            <person name="Castelle C.J."/>
            <person name="Probst A.J."/>
            <person name="Thomas B.C."/>
            <person name="Singh A."/>
            <person name="Wilkins M.J."/>
            <person name="Karaoz U."/>
            <person name="Brodie E.L."/>
            <person name="Williams K.H."/>
            <person name="Hubbard S.S."/>
            <person name="Banfield J.F."/>
        </authorList>
    </citation>
    <scope>NUCLEOTIDE SEQUENCE [LARGE SCALE GENOMIC DNA]</scope>
</reference>
<evidence type="ECO:0000256" key="1">
    <source>
        <dbReference type="SAM" id="Phobius"/>
    </source>
</evidence>
<protein>
    <recommendedName>
        <fullName evidence="2">Guanylate cyclase domain-containing protein</fullName>
    </recommendedName>
</protein>
<dbReference type="GO" id="GO:0006171">
    <property type="term" value="P:cAMP biosynthetic process"/>
    <property type="evidence" value="ECO:0007669"/>
    <property type="project" value="TreeGrafter"/>
</dbReference>
<keyword evidence="1" id="KW-0812">Transmembrane</keyword>
<dbReference type="InterPro" id="IPR029787">
    <property type="entry name" value="Nucleotide_cyclase"/>
</dbReference>
<comment type="caution">
    <text evidence="3">The sequence shown here is derived from an EMBL/GenBank/DDBJ whole genome shotgun (WGS) entry which is preliminary data.</text>
</comment>
<dbReference type="InterPro" id="IPR050697">
    <property type="entry name" value="Adenylyl/Guanylyl_Cyclase_3/4"/>
</dbReference>
<evidence type="ECO:0000313" key="4">
    <source>
        <dbReference type="Proteomes" id="UP000178735"/>
    </source>
</evidence>
<dbReference type="CDD" id="cd07302">
    <property type="entry name" value="CHD"/>
    <property type="match status" value="1"/>
</dbReference>
<dbReference type="AlphaFoldDB" id="A0A1F7WMB7"/>
<dbReference type="PANTHER" id="PTHR43081:SF1">
    <property type="entry name" value="ADENYLATE CYCLASE, TERMINAL-DIFFERENTIATION SPECIFIC"/>
    <property type="match status" value="1"/>
</dbReference>
<dbReference type="STRING" id="1817813.A2008_06935"/>
<dbReference type="InterPro" id="IPR016024">
    <property type="entry name" value="ARM-type_fold"/>
</dbReference>
<feature type="transmembrane region" description="Helical" evidence="1">
    <location>
        <begin position="48"/>
        <end position="69"/>
    </location>
</feature>
<dbReference type="PROSITE" id="PS50125">
    <property type="entry name" value="GUANYLATE_CYCLASE_2"/>
    <property type="match status" value="1"/>
</dbReference>
<keyword evidence="1" id="KW-0472">Membrane</keyword>
<feature type="transmembrane region" description="Helical" evidence="1">
    <location>
        <begin position="12"/>
        <end position="36"/>
    </location>
</feature>
<dbReference type="SUPFAM" id="SSF55073">
    <property type="entry name" value="Nucleotide cyclase"/>
    <property type="match status" value="1"/>
</dbReference>
<dbReference type="GO" id="GO:0004016">
    <property type="term" value="F:adenylate cyclase activity"/>
    <property type="evidence" value="ECO:0007669"/>
    <property type="project" value="UniProtKB-ARBA"/>
</dbReference>
<sequence>MLDKKKLLFNSLADAAMFIAAPNLILFSLAAAYVHFYVPDGNPARADLPFILTLAAVSLLTTAAGAFLASKKSSAPVLGLVSLAKKIQKGESGFTADPDASDEIAYLQKSFISFSKVLNERELMKSTFSRYISDYIADEILTEDSATQFLAEYRNVTILFSDIRGFTTLSESLEPKDLFDVLNHYFDQMIDIVIKNNGVINKFIGDAIMVLYNAPRLCENAGIMAIITALEMNRRLSEFNQKYTKKYGVTLGIGIGINSGQVVAGNIGSEKRMEYTVIGDTVNVSSRLQSVAKAGEIAISENVFKSAQYVFELSDMGEIELKGKRQPLRVYKVTGDLAYAKIKENLKSEDAEVLQLSLIALGRVEKLSLENDLMPILKNNFEKIRFMALELIIEKFKQKAEECVMYVLQNDKSEFVKTFAIDKIGALGLSRFANFLAQQYLACQSLRLKGAVIHCLYNLKEPKLKERILSQCAFENQPIMDEIKAIFEKYSKLDLYETLETMLSENVSISERKLGVYLMCNLGLSTKAELLNKLFRDCRDDELRKLVVAAFLKIGSCKSVIFLLKNLNKFEKEILNSAYKVIAHLIGKYHADEYKHDLSVQIELDIIKSLILSSEGKNFEKLKVALIKNK</sequence>
<organism evidence="3 4">
    <name type="scientific">Candidatus Wallbacteria bacterium GWC2_49_35</name>
    <dbReference type="NCBI Taxonomy" id="1817813"/>
    <lineage>
        <taxon>Bacteria</taxon>
        <taxon>Candidatus Walliibacteriota</taxon>
    </lineage>
</organism>
<keyword evidence="1" id="KW-1133">Transmembrane helix</keyword>